<keyword evidence="3" id="KW-1185">Reference proteome</keyword>
<proteinExistence type="predicted"/>
<dbReference type="RefSeq" id="WP_195476598.1">
    <property type="nucleotide sequence ID" value="NZ_JAQPYS010000015.1"/>
</dbReference>
<comment type="caution">
    <text evidence="2">The sequence shown here is derived from an EMBL/GenBank/DDBJ whole genome shotgun (WGS) entry which is preliminary data.</text>
</comment>
<organism evidence="2 3">
    <name type="scientific">Bacteroides zhangwenhongii</name>
    <dbReference type="NCBI Taxonomy" id="2650157"/>
    <lineage>
        <taxon>Bacteria</taxon>
        <taxon>Pseudomonadati</taxon>
        <taxon>Bacteroidota</taxon>
        <taxon>Bacteroidia</taxon>
        <taxon>Bacteroidales</taxon>
        <taxon>Bacteroidaceae</taxon>
        <taxon>Bacteroides</taxon>
    </lineage>
</organism>
<dbReference type="Proteomes" id="UP001215398">
    <property type="component" value="Unassembled WGS sequence"/>
</dbReference>
<name>A0ABT5H3L0_9BACE</name>
<evidence type="ECO:0000313" key="3">
    <source>
        <dbReference type="Proteomes" id="UP001215398"/>
    </source>
</evidence>
<accession>A0ABT5H3L0</accession>
<gene>
    <name evidence="2" type="ORF">PQG98_02335</name>
</gene>
<reference evidence="2 3" key="1">
    <citation type="submission" date="2023-01" db="EMBL/GenBank/DDBJ databases">
        <title>Exploring GABA producing Bacteroides strains toward improving mental health.</title>
        <authorList>
            <person name="Yousuf B."/>
            <person name="Bouhlel N.E."/>
            <person name="Mottawea W."/>
            <person name="Hammami R."/>
        </authorList>
    </citation>
    <scope>NUCLEOTIDE SEQUENCE [LARGE SCALE GENOMIC DNA]</scope>
    <source>
        <strain evidence="2 3">UO.H1054</strain>
    </source>
</reference>
<dbReference type="PANTHER" id="PTHR31377:SF0">
    <property type="entry name" value="AGMATINE DEIMINASE-RELATED"/>
    <property type="match status" value="1"/>
</dbReference>
<protein>
    <submittedName>
        <fullName evidence="2">Agmatine deiminase family protein</fullName>
    </submittedName>
</protein>
<evidence type="ECO:0000313" key="2">
    <source>
        <dbReference type="EMBL" id="MDC7135183.1"/>
    </source>
</evidence>
<dbReference type="Pfam" id="PF04371">
    <property type="entry name" value="PAD_porph"/>
    <property type="match status" value="1"/>
</dbReference>
<dbReference type="EMBL" id="JAQPYS010000015">
    <property type="protein sequence ID" value="MDC7135183.1"/>
    <property type="molecule type" value="Genomic_DNA"/>
</dbReference>
<dbReference type="InterPro" id="IPR007466">
    <property type="entry name" value="Peptidyl-Arg-deiminase_porph"/>
</dbReference>
<dbReference type="PANTHER" id="PTHR31377">
    <property type="entry name" value="AGMATINE DEIMINASE-RELATED"/>
    <property type="match status" value="1"/>
</dbReference>
<sequence length="298" mass="34697">MVIEHYKDTVYFSNLFVRHYPKIYEELSNILSRHHIAHRTLMHTKDYWCQDYMPIQWGANTYIQFRYEPDYLTDKPQYKTNIVPVLKAMSSKMDIIQSPLIVDGGNVVVCEGNSKWMGSCIRERKPIILMTEKVFQENSQIDQGEVLAILKANFHGADIIFLPWDRYDICGHTDGIVHNIGDGKILVNLKVYPQKIEREMRRRLNDVFVVVDLKLSKYYENSWAYINMLQTRDIIIVPGLGLPTDGEALEQIKELYPSYEGRIYQVNTAPIVERWGGALNCLSWTMSNYVSSLFSNII</sequence>
<keyword evidence="1" id="KW-0378">Hydrolase</keyword>
<dbReference type="Gene3D" id="3.75.10.10">
    <property type="entry name" value="L-arginine/glycine Amidinotransferase, Chain A"/>
    <property type="match status" value="1"/>
</dbReference>
<evidence type="ECO:0000256" key="1">
    <source>
        <dbReference type="ARBA" id="ARBA00022801"/>
    </source>
</evidence>
<dbReference type="SUPFAM" id="SSF55909">
    <property type="entry name" value="Pentein"/>
    <property type="match status" value="1"/>
</dbReference>